<dbReference type="Proteomes" id="UP001596091">
    <property type="component" value="Unassembled WGS sequence"/>
</dbReference>
<dbReference type="EMBL" id="JBHSPH010000002">
    <property type="protein sequence ID" value="MFC5862097.1"/>
    <property type="molecule type" value="Genomic_DNA"/>
</dbReference>
<name>A0ABW1EE36_9BACT</name>
<feature type="transmembrane region" description="Helical" evidence="1">
    <location>
        <begin position="173"/>
        <end position="193"/>
    </location>
</feature>
<organism evidence="2 3">
    <name type="scientific">Acidicapsa dinghuensis</name>
    <dbReference type="NCBI Taxonomy" id="2218256"/>
    <lineage>
        <taxon>Bacteria</taxon>
        <taxon>Pseudomonadati</taxon>
        <taxon>Acidobacteriota</taxon>
        <taxon>Terriglobia</taxon>
        <taxon>Terriglobales</taxon>
        <taxon>Acidobacteriaceae</taxon>
        <taxon>Acidicapsa</taxon>
    </lineage>
</organism>
<evidence type="ECO:0000313" key="2">
    <source>
        <dbReference type="EMBL" id="MFC5862097.1"/>
    </source>
</evidence>
<dbReference type="RefSeq" id="WP_263338200.1">
    <property type="nucleotide sequence ID" value="NZ_JAGSYH010000004.1"/>
</dbReference>
<keyword evidence="1" id="KW-1133">Transmembrane helix</keyword>
<gene>
    <name evidence="2" type="ORF">ACFPT7_07315</name>
</gene>
<feature type="transmembrane region" description="Helical" evidence="1">
    <location>
        <begin position="55"/>
        <end position="72"/>
    </location>
</feature>
<feature type="transmembrane region" description="Helical" evidence="1">
    <location>
        <begin position="116"/>
        <end position="135"/>
    </location>
</feature>
<comment type="caution">
    <text evidence="2">The sequence shown here is derived from an EMBL/GenBank/DDBJ whole genome shotgun (WGS) entry which is preliminary data.</text>
</comment>
<evidence type="ECO:0000313" key="3">
    <source>
        <dbReference type="Proteomes" id="UP001596091"/>
    </source>
</evidence>
<feature type="transmembrane region" description="Helical" evidence="1">
    <location>
        <begin position="200"/>
        <end position="217"/>
    </location>
</feature>
<sequence length="236" mass="26568">MQTGTLNDASSQGRELRYVTAHFRDLQGLRMAPFWGALLVLVSLAATSSFSRVHLAWAAAVLTGVQFGWLYLGGRWYEQRYGVVKEPEPAVPSGLISIMHPAARPQGASNPPTPRYGYLSGINAVLLLLWALMFIPGMFLGHRAQPGLFALLLAAYQIFPRCIHPVPYNWSVFLRRILATTALIAMVGIYLEYRFTRIDLWTWMALLLSFLLLLDLYDHWLLNHLLNGDSTEGIHE</sequence>
<accession>A0ABW1EE36</accession>
<reference evidence="3" key="1">
    <citation type="journal article" date="2019" name="Int. J. Syst. Evol. Microbiol.">
        <title>The Global Catalogue of Microorganisms (GCM) 10K type strain sequencing project: providing services to taxonomists for standard genome sequencing and annotation.</title>
        <authorList>
            <consortium name="The Broad Institute Genomics Platform"/>
            <consortium name="The Broad Institute Genome Sequencing Center for Infectious Disease"/>
            <person name="Wu L."/>
            <person name="Ma J."/>
        </authorList>
    </citation>
    <scope>NUCLEOTIDE SEQUENCE [LARGE SCALE GENOMIC DNA]</scope>
    <source>
        <strain evidence="3">JCM 4087</strain>
    </source>
</reference>
<keyword evidence="1" id="KW-0812">Transmembrane</keyword>
<keyword evidence="1" id="KW-0472">Membrane</keyword>
<evidence type="ECO:0000256" key="1">
    <source>
        <dbReference type="SAM" id="Phobius"/>
    </source>
</evidence>
<protein>
    <submittedName>
        <fullName evidence="2">Uncharacterized protein</fullName>
    </submittedName>
</protein>
<feature type="transmembrane region" description="Helical" evidence="1">
    <location>
        <begin position="32"/>
        <end position="50"/>
    </location>
</feature>
<keyword evidence="3" id="KW-1185">Reference proteome</keyword>
<proteinExistence type="predicted"/>